<dbReference type="AlphaFoldDB" id="V5B6F1"/>
<feature type="compositionally biased region" description="Polar residues" evidence="1">
    <location>
        <begin position="385"/>
        <end position="413"/>
    </location>
</feature>
<keyword evidence="2" id="KW-0472">Membrane</keyword>
<feature type="region of interest" description="Disordered" evidence="1">
    <location>
        <begin position="236"/>
        <end position="255"/>
    </location>
</feature>
<organism evidence="3 4">
    <name type="scientific">Trypanosoma cruzi Dm28c</name>
    <dbReference type="NCBI Taxonomy" id="1416333"/>
    <lineage>
        <taxon>Eukaryota</taxon>
        <taxon>Discoba</taxon>
        <taxon>Euglenozoa</taxon>
        <taxon>Kinetoplastea</taxon>
        <taxon>Metakinetoplastina</taxon>
        <taxon>Trypanosomatida</taxon>
        <taxon>Trypanosomatidae</taxon>
        <taxon>Trypanosoma</taxon>
        <taxon>Schizotrypanum</taxon>
    </lineage>
</organism>
<feature type="transmembrane region" description="Helical" evidence="2">
    <location>
        <begin position="147"/>
        <end position="165"/>
    </location>
</feature>
<feature type="region of interest" description="Disordered" evidence="1">
    <location>
        <begin position="260"/>
        <end position="543"/>
    </location>
</feature>
<dbReference type="EMBL" id="AYLP01000274">
    <property type="protein sequence ID" value="ESS61542.1"/>
    <property type="molecule type" value="Genomic_DNA"/>
</dbReference>
<proteinExistence type="predicted"/>
<feature type="compositionally biased region" description="Basic and acidic residues" evidence="1">
    <location>
        <begin position="246"/>
        <end position="255"/>
    </location>
</feature>
<evidence type="ECO:0000313" key="4">
    <source>
        <dbReference type="Proteomes" id="UP000017861"/>
    </source>
</evidence>
<feature type="compositionally biased region" description="Polar residues" evidence="1">
    <location>
        <begin position="290"/>
        <end position="317"/>
    </location>
</feature>
<feature type="compositionally biased region" description="Basic and acidic residues" evidence="1">
    <location>
        <begin position="499"/>
        <end position="538"/>
    </location>
</feature>
<protein>
    <submittedName>
        <fullName evidence="3">Mucin-associated surface protein (MASP)</fullName>
    </submittedName>
</protein>
<keyword evidence="2" id="KW-0812">Transmembrane</keyword>
<comment type="caution">
    <text evidence="3">The sequence shown here is derived from an EMBL/GenBank/DDBJ whole genome shotgun (WGS) entry which is preliminary data.</text>
</comment>
<evidence type="ECO:0000256" key="2">
    <source>
        <dbReference type="SAM" id="Phobius"/>
    </source>
</evidence>
<keyword evidence="2" id="KW-1133">Transmembrane helix</keyword>
<evidence type="ECO:0000256" key="1">
    <source>
        <dbReference type="SAM" id="MobiDB-lite"/>
    </source>
</evidence>
<feature type="compositionally biased region" description="Polar residues" evidence="1">
    <location>
        <begin position="422"/>
        <end position="434"/>
    </location>
</feature>
<gene>
    <name evidence="3" type="ORF">TCDM_10867</name>
</gene>
<dbReference type="Proteomes" id="UP000017861">
    <property type="component" value="Unassembled WGS sequence"/>
</dbReference>
<evidence type="ECO:0000313" key="3">
    <source>
        <dbReference type="EMBL" id="ESS61542.1"/>
    </source>
</evidence>
<dbReference type="VEuPathDB" id="TriTrypDB:TCDM_10867"/>
<name>V5B6F1_TRYCR</name>
<feature type="transmembrane region" description="Helical" evidence="2">
    <location>
        <begin position="45"/>
        <end position="65"/>
    </location>
</feature>
<sequence>MCAPFCCSRIRYVERIPGTITSATRTRLFASMHCWGWMHAHCSHLCAALCYFVIFFCCVFTAYFVAFFGFYFVFLCVFFKIFACYCAFLNFNWFDVFHEVRVASAGEFECVLSLSFCFHSCIDVLLFCAEGYTQVTGVMAMMMTGRVLLVCALCVLWCGLPGVVADGAGVVSDGSADEDLLLQWRAWLRRKSAEEVGRRTGGRANASAVEERIHQGMDGVRAVVDGRGRWRRQQFAVSAAGGPGDKSGKGSDDTLKVLSSSKQMPQAGQDPEERQEPTNSLEVKKKLVTSEDSQITGEQNVTPDVDPSKQTGSQETAGGQPGDEKDTKNPQPPQPSPEPNKLQSEETHLPIPAEKHLKPQDGGHAHEKETLQRKGSTKHEEGASSLHSPESVSHLSRESITALSTSTESSDIAASTVEKSGAKTSKTPAASVTQHDSKGDTGSAALPVSNTQLQSEEIPNAGIIATRNDDVNDSSPAAPTAERPTAGTRSTQTFGDASDLERANNDDVNDDVAHKDKVAEFETSSGDRDNEADNDERYTTVPENATNKTINTETIADSAGSTAVSHTTSPLLLLLLVACAAAAAVVAA</sequence>
<feature type="transmembrane region" description="Helical" evidence="2">
    <location>
        <begin position="71"/>
        <end position="91"/>
    </location>
</feature>
<accession>V5B6F1</accession>
<reference evidence="3 4" key="1">
    <citation type="journal article" date="2014" name="Genome Announc.">
        <title>Trypanosoma cruzi Clone Dm28c Draft Genome Sequence.</title>
        <authorList>
            <person name="Grisard E.C."/>
            <person name="Teixeira S.M."/>
            <person name="de Almeida L.G."/>
            <person name="Stoco P.H."/>
            <person name="Gerber A.L."/>
            <person name="Talavera-Lopez C."/>
            <person name="Lima O.C."/>
            <person name="Andersson B."/>
            <person name="de Vasconcelos A.T."/>
        </authorList>
    </citation>
    <scope>NUCLEOTIDE SEQUENCE [LARGE SCALE GENOMIC DNA]</scope>
    <source>
        <strain evidence="3 4">Dm28c</strain>
    </source>
</reference>
<feature type="compositionally biased region" description="Basic and acidic residues" evidence="1">
    <location>
        <begin position="343"/>
        <end position="382"/>
    </location>
</feature>
<feature type="compositionally biased region" description="Basic and acidic residues" evidence="1">
    <location>
        <begin position="271"/>
        <end position="289"/>
    </location>
</feature>
<feature type="compositionally biased region" description="Polar residues" evidence="1">
    <location>
        <begin position="448"/>
        <end position="457"/>
    </location>
</feature>